<dbReference type="PANTHER" id="PTHR30616">
    <property type="entry name" value="UNCHARACTERIZED PROTEIN YFIH"/>
    <property type="match status" value="1"/>
</dbReference>
<comment type="catalytic activity">
    <reaction evidence="8">
        <text>adenosine + phosphate = alpha-D-ribose 1-phosphate + adenine</text>
        <dbReference type="Rhea" id="RHEA:27642"/>
        <dbReference type="ChEBI" id="CHEBI:16335"/>
        <dbReference type="ChEBI" id="CHEBI:16708"/>
        <dbReference type="ChEBI" id="CHEBI:43474"/>
        <dbReference type="ChEBI" id="CHEBI:57720"/>
        <dbReference type="EC" id="2.4.2.1"/>
    </reaction>
    <physiologicalReaction direction="left-to-right" evidence="8">
        <dbReference type="Rhea" id="RHEA:27643"/>
    </physiologicalReaction>
</comment>
<dbReference type="RefSeq" id="WP_094278168.1">
    <property type="nucleotide sequence ID" value="NZ_NQJF01000006.1"/>
</dbReference>
<keyword evidence="6" id="KW-0862">Zinc</keyword>
<dbReference type="NCBIfam" id="TIGR00726">
    <property type="entry name" value="peptidoglycan editing factor PgeF"/>
    <property type="match status" value="1"/>
</dbReference>
<evidence type="ECO:0000256" key="4">
    <source>
        <dbReference type="ARBA" id="ARBA00022723"/>
    </source>
</evidence>
<keyword evidence="4" id="KW-0479">Metal-binding</keyword>
<dbReference type="Proteomes" id="UP000243640">
    <property type="component" value="Unassembled WGS sequence"/>
</dbReference>
<evidence type="ECO:0000256" key="3">
    <source>
        <dbReference type="ARBA" id="ARBA00022679"/>
    </source>
</evidence>
<dbReference type="Proteomes" id="UP000295058">
    <property type="component" value="Unassembled WGS sequence"/>
</dbReference>
<keyword evidence="14" id="KW-1185">Reference proteome</keyword>
<evidence type="ECO:0000313" key="14">
    <source>
        <dbReference type="Proteomes" id="UP000295058"/>
    </source>
</evidence>
<accession>A0A235CK39</accession>
<comment type="similarity">
    <text evidence="2 10">Belongs to the purine nucleoside phosphorylase YfiH/LACC1 family.</text>
</comment>
<comment type="catalytic activity">
    <reaction evidence="7">
        <text>adenosine + H2O + H(+) = inosine + NH4(+)</text>
        <dbReference type="Rhea" id="RHEA:24408"/>
        <dbReference type="ChEBI" id="CHEBI:15377"/>
        <dbReference type="ChEBI" id="CHEBI:15378"/>
        <dbReference type="ChEBI" id="CHEBI:16335"/>
        <dbReference type="ChEBI" id="CHEBI:17596"/>
        <dbReference type="ChEBI" id="CHEBI:28938"/>
        <dbReference type="EC" id="3.5.4.4"/>
    </reaction>
    <physiologicalReaction direction="left-to-right" evidence="7">
        <dbReference type="Rhea" id="RHEA:24409"/>
    </physiologicalReaction>
</comment>
<comment type="caution">
    <text evidence="11">The sequence shown here is derived from an EMBL/GenBank/DDBJ whole genome shotgun (WGS) entry which is preliminary data.</text>
</comment>
<sequence>MDIILPDWPAPAGVCAAQSTRTGGSSRAPWHSLNLGTHVGDHIASVRTNRELLAACLNLPSEPVWLEQVHGIRVLTLPAENDDVIADAVVSHSPGQVCAVMTADCLPVLFCDEAGTVVGAAHAGWRGLAAGVLEATLQEMNVAPESVMVWLGPAIGPHAFEVGDDVRDIFIAHSALAKDAFVAAGNKWLADIYHLARLRLAAAGVHHIYGGEYCTLSDAERFFSYRRDGQTGRMATLVWLDE</sequence>
<dbReference type="OrthoDB" id="4279at2"/>
<evidence type="ECO:0000256" key="2">
    <source>
        <dbReference type="ARBA" id="ARBA00007353"/>
    </source>
</evidence>
<dbReference type="InterPro" id="IPR011324">
    <property type="entry name" value="Cytotoxic_necrot_fac-like_cat"/>
</dbReference>
<dbReference type="Pfam" id="PF02578">
    <property type="entry name" value="Cu-oxidase_4"/>
    <property type="match status" value="1"/>
</dbReference>
<evidence type="ECO:0000256" key="1">
    <source>
        <dbReference type="ARBA" id="ARBA00000553"/>
    </source>
</evidence>
<evidence type="ECO:0000313" key="12">
    <source>
        <dbReference type="EMBL" id="TDW59506.1"/>
    </source>
</evidence>
<evidence type="ECO:0000313" key="13">
    <source>
        <dbReference type="Proteomes" id="UP000243640"/>
    </source>
</evidence>
<dbReference type="Gene3D" id="3.60.140.10">
    <property type="entry name" value="CNF1/YfiH-like putative cysteine hydrolases"/>
    <property type="match status" value="1"/>
</dbReference>
<dbReference type="CDD" id="cd16833">
    <property type="entry name" value="YfiH"/>
    <property type="match status" value="1"/>
</dbReference>
<dbReference type="PANTHER" id="PTHR30616:SF2">
    <property type="entry name" value="PURINE NUCLEOSIDE PHOSPHORYLASE LACC1"/>
    <property type="match status" value="1"/>
</dbReference>
<evidence type="ECO:0000256" key="8">
    <source>
        <dbReference type="ARBA" id="ARBA00048968"/>
    </source>
</evidence>
<evidence type="ECO:0000256" key="10">
    <source>
        <dbReference type="RuleBase" id="RU361274"/>
    </source>
</evidence>
<dbReference type="EMBL" id="NQJF01000006">
    <property type="protein sequence ID" value="OYD24754.1"/>
    <property type="molecule type" value="Genomic_DNA"/>
</dbReference>
<proteinExistence type="inferred from homology"/>
<dbReference type="SUPFAM" id="SSF64438">
    <property type="entry name" value="CNF1/YfiH-like putative cysteine hydrolases"/>
    <property type="match status" value="1"/>
</dbReference>
<evidence type="ECO:0000256" key="7">
    <source>
        <dbReference type="ARBA" id="ARBA00047989"/>
    </source>
</evidence>
<evidence type="ECO:0000256" key="9">
    <source>
        <dbReference type="ARBA" id="ARBA00049893"/>
    </source>
</evidence>
<evidence type="ECO:0000313" key="11">
    <source>
        <dbReference type="EMBL" id="OYD24754.1"/>
    </source>
</evidence>
<dbReference type="GO" id="GO:0016787">
    <property type="term" value="F:hydrolase activity"/>
    <property type="evidence" value="ECO:0007669"/>
    <property type="project" value="UniProtKB-KW"/>
</dbReference>
<dbReference type="GO" id="GO:0005507">
    <property type="term" value="F:copper ion binding"/>
    <property type="evidence" value="ECO:0007669"/>
    <property type="project" value="TreeGrafter"/>
</dbReference>
<dbReference type="EMBL" id="SODO01000005">
    <property type="protein sequence ID" value="TDW59506.1"/>
    <property type="molecule type" value="Genomic_DNA"/>
</dbReference>
<keyword evidence="3" id="KW-0808">Transferase</keyword>
<protein>
    <recommendedName>
        <fullName evidence="10">Purine nucleoside phosphorylase</fullName>
    </recommendedName>
</protein>
<dbReference type="AlphaFoldDB" id="A0A235CK39"/>
<dbReference type="InterPro" id="IPR038371">
    <property type="entry name" value="Cu_polyphenol_OxRdtase_sf"/>
</dbReference>
<dbReference type="GO" id="GO:0017061">
    <property type="term" value="F:S-methyl-5-thioadenosine phosphorylase activity"/>
    <property type="evidence" value="ECO:0007669"/>
    <property type="project" value="UniProtKB-EC"/>
</dbReference>
<reference evidence="11 13" key="1">
    <citation type="submission" date="2017-08" db="EMBL/GenBank/DDBJ databases">
        <title>Draft Genome Sequence of the Marine Bacterium Oceanimonas baumannii ATCC 700832.</title>
        <authorList>
            <person name="Mcclelland W.D."/>
            <person name="Brennan M.A."/>
            <person name="Trachtenberg A.M."/>
            <person name="Maclea K.S."/>
        </authorList>
    </citation>
    <scope>NUCLEOTIDE SEQUENCE [LARGE SCALE GENOMIC DNA]</scope>
    <source>
        <strain evidence="11 13">ATCC 700832</strain>
    </source>
</reference>
<comment type="catalytic activity">
    <reaction evidence="9">
        <text>S-methyl-5'-thioadenosine + phosphate = 5-(methylsulfanyl)-alpha-D-ribose 1-phosphate + adenine</text>
        <dbReference type="Rhea" id="RHEA:11852"/>
        <dbReference type="ChEBI" id="CHEBI:16708"/>
        <dbReference type="ChEBI" id="CHEBI:17509"/>
        <dbReference type="ChEBI" id="CHEBI:43474"/>
        <dbReference type="ChEBI" id="CHEBI:58533"/>
        <dbReference type="EC" id="2.4.2.28"/>
    </reaction>
    <physiologicalReaction direction="left-to-right" evidence="9">
        <dbReference type="Rhea" id="RHEA:11853"/>
    </physiologicalReaction>
</comment>
<dbReference type="InterPro" id="IPR003730">
    <property type="entry name" value="Cu_polyphenol_OxRdtase"/>
</dbReference>
<reference evidence="12 14" key="2">
    <citation type="submission" date="2019-03" db="EMBL/GenBank/DDBJ databases">
        <title>Genomic Encyclopedia of Archaeal and Bacterial Type Strains, Phase II (KMG-II): from individual species to whole genera.</title>
        <authorList>
            <person name="Goeker M."/>
        </authorList>
    </citation>
    <scope>NUCLEOTIDE SEQUENCE [LARGE SCALE GENOMIC DNA]</scope>
    <source>
        <strain evidence="12 14">DSM 15594</strain>
    </source>
</reference>
<evidence type="ECO:0000256" key="5">
    <source>
        <dbReference type="ARBA" id="ARBA00022801"/>
    </source>
</evidence>
<keyword evidence="5" id="KW-0378">Hydrolase</keyword>
<gene>
    <name evidence="11" type="ORF">B6S09_09035</name>
    <name evidence="12" type="ORF">LY04_01757</name>
</gene>
<organism evidence="11 13">
    <name type="scientific">Oceanimonas baumannii</name>
    <dbReference type="NCBI Taxonomy" id="129578"/>
    <lineage>
        <taxon>Bacteria</taxon>
        <taxon>Pseudomonadati</taxon>
        <taxon>Pseudomonadota</taxon>
        <taxon>Gammaproteobacteria</taxon>
        <taxon>Aeromonadales</taxon>
        <taxon>Aeromonadaceae</taxon>
        <taxon>Oceanimonas</taxon>
    </lineage>
</organism>
<evidence type="ECO:0000256" key="6">
    <source>
        <dbReference type="ARBA" id="ARBA00022833"/>
    </source>
</evidence>
<comment type="catalytic activity">
    <reaction evidence="1">
        <text>inosine + phosphate = alpha-D-ribose 1-phosphate + hypoxanthine</text>
        <dbReference type="Rhea" id="RHEA:27646"/>
        <dbReference type="ChEBI" id="CHEBI:17368"/>
        <dbReference type="ChEBI" id="CHEBI:17596"/>
        <dbReference type="ChEBI" id="CHEBI:43474"/>
        <dbReference type="ChEBI" id="CHEBI:57720"/>
        <dbReference type="EC" id="2.4.2.1"/>
    </reaction>
    <physiologicalReaction direction="left-to-right" evidence="1">
        <dbReference type="Rhea" id="RHEA:27647"/>
    </physiologicalReaction>
</comment>
<name>A0A235CK39_9GAMM</name>